<dbReference type="SMART" id="SM00086">
    <property type="entry name" value="PAC"/>
    <property type="match status" value="2"/>
</dbReference>
<dbReference type="OrthoDB" id="9759607at2"/>
<dbReference type="InterPro" id="IPR000700">
    <property type="entry name" value="PAS-assoc_C"/>
</dbReference>
<dbReference type="EMBL" id="AVPE01000009">
    <property type="protein sequence ID" value="KGX91679.1"/>
    <property type="molecule type" value="Genomic_DNA"/>
</dbReference>
<dbReference type="NCBIfam" id="TIGR00254">
    <property type="entry name" value="GGDEF"/>
    <property type="match status" value="1"/>
</dbReference>
<dbReference type="Proteomes" id="UP000030528">
    <property type="component" value="Unassembled WGS sequence"/>
</dbReference>
<proteinExistence type="predicted"/>
<dbReference type="NCBIfam" id="TIGR00229">
    <property type="entry name" value="sensory_box"/>
    <property type="match status" value="2"/>
</dbReference>
<evidence type="ECO:0008006" key="6">
    <source>
        <dbReference type="Google" id="ProtNLM"/>
    </source>
</evidence>
<dbReference type="InterPro" id="IPR029787">
    <property type="entry name" value="Nucleotide_cyclase"/>
</dbReference>
<dbReference type="InterPro" id="IPR000160">
    <property type="entry name" value="GGDEF_dom"/>
</dbReference>
<dbReference type="PROSITE" id="PS50112">
    <property type="entry name" value="PAS"/>
    <property type="match status" value="2"/>
</dbReference>
<dbReference type="PROSITE" id="PS50113">
    <property type="entry name" value="PAC"/>
    <property type="match status" value="1"/>
</dbReference>
<dbReference type="SUPFAM" id="SSF55073">
    <property type="entry name" value="Nucleotide cyclase"/>
    <property type="match status" value="1"/>
</dbReference>
<feature type="domain" description="PAC" evidence="2">
    <location>
        <begin position="338"/>
        <end position="390"/>
    </location>
</feature>
<dbReference type="PANTHER" id="PTHR44757">
    <property type="entry name" value="DIGUANYLATE CYCLASE DGCP"/>
    <property type="match status" value="1"/>
</dbReference>
<dbReference type="STRING" id="1385510.GCA_000425205_02341"/>
<evidence type="ECO:0000259" key="1">
    <source>
        <dbReference type="PROSITE" id="PS50112"/>
    </source>
</evidence>
<comment type="caution">
    <text evidence="4">The sequence shown here is derived from an EMBL/GenBank/DDBJ whole genome shotgun (WGS) entry which is preliminary data.</text>
</comment>
<gene>
    <name evidence="4" type="ORF">N781_03660</name>
</gene>
<dbReference type="CDD" id="cd01949">
    <property type="entry name" value="GGDEF"/>
    <property type="match status" value="1"/>
</dbReference>
<dbReference type="InterPro" id="IPR035965">
    <property type="entry name" value="PAS-like_dom_sf"/>
</dbReference>
<sequence length="559" mass="63566">MKIYPTHLTLLQLPTVKQFARAISDSVFIMKVAFHDEGPYFIYEYVNQEGLERSRLTQSCFGKPMEEVLIKGDVSYIRHHYEQALEEKRAVEYSDIIVGSNGKLEARTELIPVFKGEDVTHVVAFTKVFARQQNVLNRQTDRLFYSFMDNAEEAFVIFDLDQRILTVNPAFYEMLGYDKNEIIKQKLSSLQGHEGDSINEYFLLLREGENIPRYSTTWYSKAGQPIYVSIAFTSILDDEGIPAGAVAIIQNLTEEKRTRDAFTATEQLYELIATHTQDLVELIQPDGTMTYVSPSHEAVLGYKPEEMAGDSIVNYVHPEDMRAIRAKFSNPTSSIENETFEYRIHTKTEGYLWAEANIKLVRDEGGSLHHFVSSSRDITKRKDAEEQLKVLAYTDELTGLTNRRVFKNILKKAVARVKRQPISKIGLLYLDGDHFKGINDAYGHLIGDQLLTKLANRLTSVVREEDLVSRIGGDEFAILLATIESPHEAIKVADRILEAMKTPFEIGDVRLTFSFSIGISVFPDEANNAEELLDRADRSLYAAKAQGKNEYVYSSWLDS</sequence>
<organism evidence="4 5">
    <name type="scientific">Pontibacillus halophilus JSM 076056 = DSM 19796</name>
    <dbReference type="NCBI Taxonomy" id="1385510"/>
    <lineage>
        <taxon>Bacteria</taxon>
        <taxon>Bacillati</taxon>
        <taxon>Bacillota</taxon>
        <taxon>Bacilli</taxon>
        <taxon>Bacillales</taxon>
        <taxon>Bacillaceae</taxon>
        <taxon>Pontibacillus</taxon>
    </lineage>
</organism>
<dbReference type="Gene3D" id="3.30.70.270">
    <property type="match status" value="1"/>
</dbReference>
<dbReference type="InterPro" id="IPR000014">
    <property type="entry name" value="PAS"/>
</dbReference>
<reference evidence="4 5" key="1">
    <citation type="submission" date="2013-08" db="EMBL/GenBank/DDBJ databases">
        <authorList>
            <person name="Huang J."/>
            <person name="Wang G."/>
        </authorList>
    </citation>
    <scope>NUCLEOTIDE SEQUENCE [LARGE SCALE GENOMIC DNA]</scope>
    <source>
        <strain evidence="4 5">JSM 076056</strain>
    </source>
</reference>
<dbReference type="Gene3D" id="3.30.450.20">
    <property type="entry name" value="PAS domain"/>
    <property type="match status" value="2"/>
</dbReference>
<dbReference type="InterPro" id="IPR013655">
    <property type="entry name" value="PAS_fold_3"/>
</dbReference>
<dbReference type="Pfam" id="PF00990">
    <property type="entry name" value="GGDEF"/>
    <property type="match status" value="1"/>
</dbReference>
<dbReference type="PANTHER" id="PTHR44757:SF2">
    <property type="entry name" value="BIOFILM ARCHITECTURE MAINTENANCE PROTEIN MBAA"/>
    <property type="match status" value="1"/>
</dbReference>
<dbReference type="FunFam" id="3.30.70.270:FF:000001">
    <property type="entry name" value="Diguanylate cyclase domain protein"/>
    <property type="match status" value="1"/>
</dbReference>
<feature type="domain" description="PAS" evidence="1">
    <location>
        <begin position="265"/>
        <end position="338"/>
    </location>
</feature>
<protein>
    <recommendedName>
        <fullName evidence="6">Diguanylate cyclase</fullName>
    </recommendedName>
</protein>
<name>A0A0A5GI43_9BACI</name>
<dbReference type="CDD" id="cd00130">
    <property type="entry name" value="PAS"/>
    <property type="match status" value="2"/>
</dbReference>
<dbReference type="InterPro" id="IPR043128">
    <property type="entry name" value="Rev_trsase/Diguanyl_cyclase"/>
</dbReference>
<dbReference type="SMART" id="SM00091">
    <property type="entry name" value="PAS"/>
    <property type="match status" value="2"/>
</dbReference>
<dbReference type="eggNOG" id="COG2199">
    <property type="taxonomic scope" value="Bacteria"/>
</dbReference>
<accession>A0A0A5GI43</accession>
<evidence type="ECO:0000313" key="5">
    <source>
        <dbReference type="Proteomes" id="UP000030528"/>
    </source>
</evidence>
<dbReference type="Pfam" id="PF08447">
    <property type="entry name" value="PAS_3"/>
    <property type="match status" value="1"/>
</dbReference>
<dbReference type="PROSITE" id="PS50887">
    <property type="entry name" value="GGDEF"/>
    <property type="match status" value="1"/>
</dbReference>
<evidence type="ECO:0000259" key="2">
    <source>
        <dbReference type="PROSITE" id="PS50113"/>
    </source>
</evidence>
<dbReference type="Pfam" id="PF13426">
    <property type="entry name" value="PAS_9"/>
    <property type="match status" value="1"/>
</dbReference>
<evidence type="ECO:0000259" key="3">
    <source>
        <dbReference type="PROSITE" id="PS50887"/>
    </source>
</evidence>
<dbReference type="SUPFAM" id="SSF55785">
    <property type="entry name" value="PYP-like sensor domain (PAS domain)"/>
    <property type="match status" value="2"/>
</dbReference>
<feature type="domain" description="PAS" evidence="1">
    <location>
        <begin position="140"/>
        <end position="183"/>
    </location>
</feature>
<evidence type="ECO:0000313" key="4">
    <source>
        <dbReference type="EMBL" id="KGX91679.1"/>
    </source>
</evidence>
<feature type="domain" description="GGDEF" evidence="3">
    <location>
        <begin position="423"/>
        <end position="556"/>
    </location>
</feature>
<dbReference type="InterPro" id="IPR001610">
    <property type="entry name" value="PAC"/>
</dbReference>
<keyword evidence="5" id="KW-1185">Reference proteome</keyword>
<dbReference type="InterPro" id="IPR052155">
    <property type="entry name" value="Biofilm_reg_signaling"/>
</dbReference>
<dbReference type="RefSeq" id="WP_026800683.1">
    <property type="nucleotide sequence ID" value="NZ_AULI01000009.1"/>
</dbReference>
<dbReference type="AlphaFoldDB" id="A0A0A5GI43"/>
<dbReference type="SMART" id="SM00267">
    <property type="entry name" value="GGDEF"/>
    <property type="match status" value="1"/>
</dbReference>